<gene>
    <name evidence="2" type="ORF">N0V83_001030</name>
</gene>
<dbReference type="InterPro" id="IPR037238">
    <property type="entry name" value="YbiA-like_sf"/>
</dbReference>
<dbReference type="OrthoDB" id="206452at2759"/>
<evidence type="ECO:0000259" key="1">
    <source>
        <dbReference type="Pfam" id="PF08719"/>
    </source>
</evidence>
<dbReference type="InterPro" id="IPR012816">
    <property type="entry name" value="NADAR"/>
</dbReference>
<evidence type="ECO:0000313" key="2">
    <source>
        <dbReference type="EMBL" id="KAJ4378196.1"/>
    </source>
</evidence>
<evidence type="ECO:0000313" key="3">
    <source>
        <dbReference type="Proteomes" id="UP001140560"/>
    </source>
</evidence>
<comment type="caution">
    <text evidence="2">The sequence shown here is derived from an EMBL/GenBank/DDBJ whole genome shotgun (WGS) entry which is preliminary data.</text>
</comment>
<feature type="domain" description="NADAR" evidence="1">
    <location>
        <begin position="6"/>
        <end position="80"/>
    </location>
</feature>
<name>A0A9W8YI98_9PLEO</name>
<protein>
    <recommendedName>
        <fullName evidence="1">NADAR domain-containing protein</fullName>
    </recommendedName>
</protein>
<dbReference type="Proteomes" id="UP001140560">
    <property type="component" value="Unassembled WGS sequence"/>
</dbReference>
<proteinExistence type="predicted"/>
<dbReference type="AlphaFoldDB" id="A0A9W8YI98"/>
<sequence length="103" mass="11547">MQEALMIATRANMRKFFDGKKAEDLQNRLVAIGPRELVFAAPSDKLFGIGFGATDAEQASRDQWGQNLFGESLDTVRKKIAQMSDPEFPGVFDKFGGKKNVYW</sequence>
<organism evidence="2 3">
    <name type="scientific">Neocucurbitaria cava</name>
    <dbReference type="NCBI Taxonomy" id="798079"/>
    <lineage>
        <taxon>Eukaryota</taxon>
        <taxon>Fungi</taxon>
        <taxon>Dikarya</taxon>
        <taxon>Ascomycota</taxon>
        <taxon>Pezizomycotina</taxon>
        <taxon>Dothideomycetes</taxon>
        <taxon>Pleosporomycetidae</taxon>
        <taxon>Pleosporales</taxon>
        <taxon>Pleosporineae</taxon>
        <taxon>Cucurbitariaceae</taxon>
        <taxon>Neocucurbitaria</taxon>
    </lineage>
</organism>
<reference evidence="2" key="1">
    <citation type="submission" date="2022-10" db="EMBL/GenBank/DDBJ databases">
        <title>Tapping the CABI collections for fungal endophytes: first genome assemblies for Collariella, Neodidymelliopsis, Ascochyta clinopodiicola, Didymella pomorum, Didymosphaeria variabile, Neocosmospora piperis and Neocucurbitaria cava.</title>
        <authorList>
            <person name="Hill R."/>
        </authorList>
    </citation>
    <scope>NUCLEOTIDE SEQUENCE</scope>
    <source>
        <strain evidence="2">IMI 356814</strain>
    </source>
</reference>
<dbReference type="Gene3D" id="1.10.357.40">
    <property type="entry name" value="YbiA-like"/>
    <property type="match status" value="1"/>
</dbReference>
<accession>A0A9W8YI98</accession>
<keyword evidence="3" id="KW-1185">Reference proteome</keyword>
<dbReference type="EMBL" id="JAPEUY010000001">
    <property type="protein sequence ID" value="KAJ4378196.1"/>
    <property type="molecule type" value="Genomic_DNA"/>
</dbReference>
<dbReference type="Pfam" id="PF08719">
    <property type="entry name" value="NADAR"/>
    <property type="match status" value="1"/>
</dbReference>
<dbReference type="SUPFAM" id="SSF143990">
    <property type="entry name" value="YbiA-like"/>
    <property type="match status" value="1"/>
</dbReference>